<reference evidence="2" key="1">
    <citation type="journal article" date="2021" name="IMA Fungus">
        <title>Genomic characterization of three marine fungi, including Emericellopsis atlantica sp. nov. with signatures of a generalist lifestyle and marine biomass degradation.</title>
        <authorList>
            <person name="Hagestad O.C."/>
            <person name="Hou L."/>
            <person name="Andersen J.H."/>
            <person name="Hansen E.H."/>
            <person name="Altermark B."/>
            <person name="Li C."/>
            <person name="Kuhnert E."/>
            <person name="Cox R.J."/>
            <person name="Crous P.W."/>
            <person name="Spatafora J.W."/>
            <person name="Lail K."/>
            <person name="Amirebrahimi M."/>
            <person name="Lipzen A."/>
            <person name="Pangilinan J."/>
            <person name="Andreopoulos W."/>
            <person name="Hayes R.D."/>
            <person name="Ng V."/>
            <person name="Grigoriev I.V."/>
            <person name="Jackson S.A."/>
            <person name="Sutton T.D.S."/>
            <person name="Dobson A.D.W."/>
            <person name="Rama T."/>
        </authorList>
    </citation>
    <scope>NUCLEOTIDE SEQUENCE</scope>
    <source>
        <strain evidence="2">TRa3180A</strain>
    </source>
</reference>
<protein>
    <submittedName>
        <fullName evidence="2">Prolyl oligopeptidase-like protein</fullName>
    </submittedName>
</protein>
<dbReference type="SUPFAM" id="SSF53474">
    <property type="entry name" value="alpha/beta-Hydrolases"/>
    <property type="match status" value="1"/>
</dbReference>
<dbReference type="GO" id="GO:0016787">
    <property type="term" value="F:hydrolase activity"/>
    <property type="evidence" value="ECO:0007669"/>
    <property type="project" value="InterPro"/>
</dbReference>
<dbReference type="OrthoDB" id="408631at2759"/>
<dbReference type="AlphaFoldDB" id="A0A9P7ZCF5"/>
<evidence type="ECO:0000313" key="3">
    <source>
        <dbReference type="Proteomes" id="UP000887226"/>
    </source>
</evidence>
<name>A0A9P7ZCF5_9HELO</name>
<dbReference type="PANTHER" id="PTHR23024:SF648">
    <property type="entry name" value="ALPHA_BETA HYDROLASE FOLD PROTEIN"/>
    <property type="match status" value="1"/>
</dbReference>
<sequence length="346" mass="38393">MATQDSSAERYIPLPNPESSLWHRVTCCISIWIFKLFVTTAITASHFPLISGLPWLPYNPPTFTKVYEQGLTNRVFVPKSWKSGDPLLPLYIDIHGGGFCLCSPHIDDRTCTELSNNNNLLVVSLDYRKAPTNPYPAAVNDLIKAINSVLDDESMPFDRKKVAVGGFSAGANLSLAVCQDESLQGKIGGIISFYAPVDWSTTTPDKLLTRPSNAGKDALENSAPWFNWAYVNVGQNLKDSMLSPLYAPSNKLPPKIYFLGCEFDMLCKESELLAERLAKERSGEDIAPGDVWEKGGIKWEKILGEGHGFDASPALGEKKVRVEKRRKEMLESAAAWLFKEVYVSKI</sequence>
<dbReference type="InterPro" id="IPR029058">
    <property type="entry name" value="AB_hydrolase_fold"/>
</dbReference>
<dbReference type="InterPro" id="IPR013094">
    <property type="entry name" value="AB_hydrolase_3"/>
</dbReference>
<accession>A0A9P7ZCF5</accession>
<dbReference type="InterPro" id="IPR050466">
    <property type="entry name" value="Carboxylest/Gibb_receptor"/>
</dbReference>
<dbReference type="Proteomes" id="UP000887226">
    <property type="component" value="Unassembled WGS sequence"/>
</dbReference>
<evidence type="ECO:0000313" key="2">
    <source>
        <dbReference type="EMBL" id="KAG9248960.1"/>
    </source>
</evidence>
<dbReference type="Pfam" id="PF07859">
    <property type="entry name" value="Abhydrolase_3"/>
    <property type="match status" value="1"/>
</dbReference>
<keyword evidence="3" id="KW-1185">Reference proteome</keyword>
<evidence type="ECO:0000259" key="1">
    <source>
        <dbReference type="Pfam" id="PF07859"/>
    </source>
</evidence>
<dbReference type="Gene3D" id="3.40.50.1820">
    <property type="entry name" value="alpha/beta hydrolase"/>
    <property type="match status" value="1"/>
</dbReference>
<dbReference type="EMBL" id="MU253741">
    <property type="protein sequence ID" value="KAG9248960.1"/>
    <property type="molecule type" value="Genomic_DNA"/>
</dbReference>
<organism evidence="2 3">
    <name type="scientific">Calycina marina</name>
    <dbReference type="NCBI Taxonomy" id="1763456"/>
    <lineage>
        <taxon>Eukaryota</taxon>
        <taxon>Fungi</taxon>
        <taxon>Dikarya</taxon>
        <taxon>Ascomycota</taxon>
        <taxon>Pezizomycotina</taxon>
        <taxon>Leotiomycetes</taxon>
        <taxon>Helotiales</taxon>
        <taxon>Pezizellaceae</taxon>
        <taxon>Calycina</taxon>
    </lineage>
</organism>
<dbReference type="PANTHER" id="PTHR23024">
    <property type="entry name" value="ARYLACETAMIDE DEACETYLASE"/>
    <property type="match status" value="1"/>
</dbReference>
<feature type="domain" description="Alpha/beta hydrolase fold-3" evidence="1">
    <location>
        <begin position="93"/>
        <end position="280"/>
    </location>
</feature>
<proteinExistence type="predicted"/>
<comment type="caution">
    <text evidence="2">The sequence shown here is derived from an EMBL/GenBank/DDBJ whole genome shotgun (WGS) entry which is preliminary data.</text>
</comment>
<gene>
    <name evidence="2" type="ORF">BJ878DRAFT_486154</name>
</gene>